<dbReference type="PROSITE" id="PS00122">
    <property type="entry name" value="CARBOXYLESTERASE_B_1"/>
    <property type="match status" value="1"/>
</dbReference>
<dbReference type="PROSITE" id="PS00941">
    <property type="entry name" value="CARBOXYLESTERASE_B_2"/>
    <property type="match status" value="1"/>
</dbReference>
<feature type="non-terminal residue" evidence="5">
    <location>
        <position position="1"/>
    </location>
</feature>
<evidence type="ECO:0000313" key="5">
    <source>
        <dbReference type="EMBL" id="CAE8697949.1"/>
    </source>
</evidence>
<protein>
    <recommendedName>
        <fullName evidence="3">Carboxylic ester hydrolase</fullName>
        <ecNumber evidence="3">3.1.1.-</ecNumber>
    </recommendedName>
</protein>
<evidence type="ECO:0000256" key="3">
    <source>
        <dbReference type="RuleBase" id="RU361235"/>
    </source>
</evidence>
<keyword evidence="3" id="KW-0732">Signal</keyword>
<comment type="caution">
    <text evidence="5">The sequence shown here is derived from an EMBL/GenBank/DDBJ whole genome shotgun (WGS) entry which is preliminary data.</text>
</comment>
<dbReference type="Pfam" id="PF00135">
    <property type="entry name" value="COesterase"/>
    <property type="match status" value="1"/>
</dbReference>
<dbReference type="InterPro" id="IPR002018">
    <property type="entry name" value="CarbesteraseB"/>
</dbReference>
<comment type="similarity">
    <text evidence="1 3">Belongs to the type-B carboxylesterase/lipase family.</text>
</comment>
<dbReference type="Proteomes" id="UP000626109">
    <property type="component" value="Unassembled WGS sequence"/>
</dbReference>
<dbReference type="PANTHER" id="PTHR11559">
    <property type="entry name" value="CARBOXYLESTERASE"/>
    <property type="match status" value="1"/>
</dbReference>
<evidence type="ECO:0000256" key="2">
    <source>
        <dbReference type="ARBA" id="ARBA00022801"/>
    </source>
</evidence>
<feature type="chain" id="PRO_5033103020" description="Carboxylic ester hydrolase" evidence="3">
    <location>
        <begin position="26"/>
        <end position="571"/>
    </location>
</feature>
<dbReference type="EMBL" id="CAJNNW010028845">
    <property type="protein sequence ID" value="CAE8697949.1"/>
    <property type="molecule type" value="Genomic_DNA"/>
</dbReference>
<dbReference type="InterPro" id="IPR029058">
    <property type="entry name" value="AB_hydrolase_fold"/>
</dbReference>
<evidence type="ECO:0000313" key="6">
    <source>
        <dbReference type="Proteomes" id="UP000626109"/>
    </source>
</evidence>
<keyword evidence="2 3" id="KW-0378">Hydrolase</keyword>
<dbReference type="AlphaFoldDB" id="A0A813KE28"/>
<sequence>ALLKPCITMTLLAALSLCGLGGIAGYPSDVFDVRPSVTTLSGGKLSGIVEGGVQVFRGIPYAAPPVKDFRWMPPQPPIPWSGVRDASAYGNTCLQGSAKGEGSEDCLYLNVYSPPSLPAGNANTSLPCLVWIHGGAYEFGSSNQYNASELGRFYMQSQQPAVIVTMNYRLNIFGFLGSDALRGSDGSTGNFGIQDQRAALRWVRSNIAVFGGDPERVMIFGQSAGAGSVTMHLSMPLSAGLFSSAIMESGAFSAWTAQPLSYSEKVYQQVLNVTGCMDAACLRNFGAAELVRSYKELPVGQCCRDTAGNPWIPWAPTVDGVELTQHPWDLVRIGRVNKVPLILGTNTDDGASFEPLSYLTSIDHYKTAFNSWYGQVMGTHIASLAAAAYLSNENHAEVPELSDAWWAAERSMTDQNFACPARFASSQLASHGVSLYQYLFSHVQSSTLHKPVVFHGDEVPFVFLMASSKATLEEKAFAEEMASYWYRHAAFGNPNVQSNGSGPVPPVGPPVVPWPKVEHGTSGSYLRFDTKGKGGIRAVHTPFREGPCKFMTEWLEKSIAASRAGAMTLFL</sequence>
<dbReference type="InterPro" id="IPR019819">
    <property type="entry name" value="Carboxylesterase_B_CS"/>
</dbReference>
<evidence type="ECO:0000256" key="1">
    <source>
        <dbReference type="ARBA" id="ARBA00005964"/>
    </source>
</evidence>
<dbReference type="InterPro" id="IPR050309">
    <property type="entry name" value="Type-B_Carboxylest/Lipase"/>
</dbReference>
<feature type="domain" description="Carboxylesterase type B" evidence="4">
    <location>
        <begin position="37"/>
        <end position="545"/>
    </location>
</feature>
<dbReference type="Gene3D" id="3.40.50.1820">
    <property type="entry name" value="alpha/beta hydrolase"/>
    <property type="match status" value="1"/>
</dbReference>
<reference evidence="5" key="1">
    <citation type="submission" date="2021-02" db="EMBL/GenBank/DDBJ databases">
        <authorList>
            <person name="Dougan E. K."/>
            <person name="Rhodes N."/>
            <person name="Thang M."/>
            <person name="Chan C."/>
        </authorList>
    </citation>
    <scope>NUCLEOTIDE SEQUENCE</scope>
</reference>
<name>A0A813KE28_POLGL</name>
<gene>
    <name evidence="5" type="ORF">PGLA2088_LOCUS30496</name>
</gene>
<feature type="signal peptide" evidence="3">
    <location>
        <begin position="1"/>
        <end position="25"/>
    </location>
</feature>
<evidence type="ECO:0000259" key="4">
    <source>
        <dbReference type="Pfam" id="PF00135"/>
    </source>
</evidence>
<accession>A0A813KE28</accession>
<dbReference type="InterPro" id="IPR019826">
    <property type="entry name" value="Carboxylesterase_B_AS"/>
</dbReference>
<dbReference type="GO" id="GO:0016787">
    <property type="term" value="F:hydrolase activity"/>
    <property type="evidence" value="ECO:0007669"/>
    <property type="project" value="UniProtKB-KW"/>
</dbReference>
<dbReference type="EC" id="3.1.1.-" evidence="3"/>
<dbReference type="SUPFAM" id="SSF53474">
    <property type="entry name" value="alpha/beta-Hydrolases"/>
    <property type="match status" value="1"/>
</dbReference>
<proteinExistence type="inferred from homology"/>
<organism evidence="5 6">
    <name type="scientific">Polarella glacialis</name>
    <name type="common">Dinoflagellate</name>
    <dbReference type="NCBI Taxonomy" id="89957"/>
    <lineage>
        <taxon>Eukaryota</taxon>
        <taxon>Sar</taxon>
        <taxon>Alveolata</taxon>
        <taxon>Dinophyceae</taxon>
        <taxon>Suessiales</taxon>
        <taxon>Suessiaceae</taxon>
        <taxon>Polarella</taxon>
    </lineage>
</organism>